<evidence type="ECO:0000313" key="2">
    <source>
        <dbReference type="EMBL" id="SFT80909.1"/>
    </source>
</evidence>
<accession>A0A1I7B153</accession>
<proteinExistence type="predicted"/>
<dbReference type="EMBL" id="FPAW01000008">
    <property type="protein sequence ID" value="SFT80909.1"/>
    <property type="molecule type" value="Genomic_DNA"/>
</dbReference>
<feature type="region of interest" description="Disordered" evidence="1">
    <location>
        <begin position="59"/>
        <end position="87"/>
    </location>
</feature>
<feature type="compositionally biased region" description="Basic residues" evidence="1">
    <location>
        <begin position="70"/>
        <end position="87"/>
    </location>
</feature>
<organism evidence="2 3">
    <name type="scientific">Sedimentitalea nanhaiensis</name>
    <dbReference type="NCBI Taxonomy" id="999627"/>
    <lineage>
        <taxon>Bacteria</taxon>
        <taxon>Pseudomonadati</taxon>
        <taxon>Pseudomonadota</taxon>
        <taxon>Alphaproteobacteria</taxon>
        <taxon>Rhodobacterales</taxon>
        <taxon>Paracoccaceae</taxon>
        <taxon>Sedimentitalea</taxon>
    </lineage>
</organism>
<keyword evidence="3" id="KW-1185">Reference proteome</keyword>
<evidence type="ECO:0008006" key="4">
    <source>
        <dbReference type="Google" id="ProtNLM"/>
    </source>
</evidence>
<protein>
    <recommendedName>
        <fullName evidence="4">TFIIB zinc-binding</fullName>
    </recommendedName>
</protein>
<reference evidence="2 3" key="1">
    <citation type="submission" date="2016-10" db="EMBL/GenBank/DDBJ databases">
        <authorList>
            <person name="de Groot N.N."/>
        </authorList>
    </citation>
    <scope>NUCLEOTIDE SEQUENCE [LARGE SCALE GENOMIC DNA]</scope>
    <source>
        <strain evidence="2 3">CGMCC 1.10959</strain>
    </source>
</reference>
<gene>
    <name evidence="2" type="ORF">SAMN05216236_10872</name>
</gene>
<evidence type="ECO:0000313" key="3">
    <source>
        <dbReference type="Proteomes" id="UP000182466"/>
    </source>
</evidence>
<sequence length="106" mass="11710">MLQTTKIATCCYCGTRAALVLGKAMRHELACSACGAPLHELKRLRCDAMARPDRPVLGKSRVGASAALSPRRKPVKKIGNKPRKKRKGLMHKLMEEAWDAIEDLLD</sequence>
<dbReference type="Proteomes" id="UP000182466">
    <property type="component" value="Unassembled WGS sequence"/>
</dbReference>
<dbReference type="eggNOG" id="ENOG503326U">
    <property type="taxonomic scope" value="Bacteria"/>
</dbReference>
<dbReference type="STRING" id="999627.SAMN05216236_10872"/>
<dbReference type="AlphaFoldDB" id="A0A1I7B153"/>
<dbReference type="RefSeq" id="WP_027263531.1">
    <property type="nucleotide sequence ID" value="NZ_FPAW01000008.1"/>
</dbReference>
<dbReference type="OrthoDB" id="7868311at2"/>
<evidence type="ECO:0000256" key="1">
    <source>
        <dbReference type="SAM" id="MobiDB-lite"/>
    </source>
</evidence>
<name>A0A1I7B153_9RHOB</name>